<gene>
    <name evidence="1" type="ORF">GYMLUDRAFT_669905</name>
</gene>
<reference evidence="1 2" key="1">
    <citation type="submission" date="2014-04" db="EMBL/GenBank/DDBJ databases">
        <title>Evolutionary Origins and Diversification of the Mycorrhizal Mutualists.</title>
        <authorList>
            <consortium name="DOE Joint Genome Institute"/>
            <consortium name="Mycorrhizal Genomics Consortium"/>
            <person name="Kohler A."/>
            <person name="Kuo A."/>
            <person name="Nagy L.G."/>
            <person name="Floudas D."/>
            <person name="Copeland A."/>
            <person name="Barry K.W."/>
            <person name="Cichocki N."/>
            <person name="Veneault-Fourrey C."/>
            <person name="LaButti K."/>
            <person name="Lindquist E.A."/>
            <person name="Lipzen A."/>
            <person name="Lundell T."/>
            <person name="Morin E."/>
            <person name="Murat C."/>
            <person name="Riley R."/>
            <person name="Ohm R."/>
            <person name="Sun H."/>
            <person name="Tunlid A."/>
            <person name="Henrissat B."/>
            <person name="Grigoriev I.V."/>
            <person name="Hibbett D.S."/>
            <person name="Martin F."/>
        </authorList>
    </citation>
    <scope>NUCLEOTIDE SEQUENCE [LARGE SCALE GENOMIC DNA]</scope>
    <source>
        <strain evidence="1 2">FD-317 M1</strain>
    </source>
</reference>
<dbReference type="HOGENOM" id="CLU_2558507_0_0_1"/>
<keyword evidence="2" id="KW-1185">Reference proteome</keyword>
<evidence type="ECO:0000313" key="2">
    <source>
        <dbReference type="Proteomes" id="UP000053593"/>
    </source>
</evidence>
<protein>
    <submittedName>
        <fullName evidence="1">Uncharacterized protein</fullName>
    </submittedName>
</protein>
<dbReference type="EMBL" id="KN834779">
    <property type="protein sequence ID" value="KIK59518.1"/>
    <property type="molecule type" value="Genomic_DNA"/>
</dbReference>
<name>A0A0D0CUM5_9AGAR</name>
<organism evidence="1 2">
    <name type="scientific">Collybiopsis luxurians FD-317 M1</name>
    <dbReference type="NCBI Taxonomy" id="944289"/>
    <lineage>
        <taxon>Eukaryota</taxon>
        <taxon>Fungi</taxon>
        <taxon>Dikarya</taxon>
        <taxon>Basidiomycota</taxon>
        <taxon>Agaricomycotina</taxon>
        <taxon>Agaricomycetes</taxon>
        <taxon>Agaricomycetidae</taxon>
        <taxon>Agaricales</taxon>
        <taxon>Marasmiineae</taxon>
        <taxon>Omphalotaceae</taxon>
        <taxon>Collybiopsis</taxon>
        <taxon>Collybiopsis luxurians</taxon>
    </lineage>
</organism>
<dbReference type="AlphaFoldDB" id="A0A0D0CUM5"/>
<dbReference type="Proteomes" id="UP000053593">
    <property type="component" value="Unassembled WGS sequence"/>
</dbReference>
<accession>A0A0D0CUM5</accession>
<sequence length="82" mass="9662">MQHQHWQLETNTNPLQIVIQIFPYPDSKVHWNNTVAPVHRVPVSLSSTPPPAYPCHYQQTYYLSYPYTPARMHPVHPRPSHH</sequence>
<proteinExistence type="predicted"/>
<evidence type="ECO:0000313" key="1">
    <source>
        <dbReference type="EMBL" id="KIK59518.1"/>
    </source>
</evidence>